<dbReference type="Proteomes" id="UP000807309">
    <property type="component" value="Unassembled WGS sequence"/>
</dbReference>
<evidence type="ECO:0000256" key="1">
    <source>
        <dbReference type="SAM" id="MobiDB-lite"/>
    </source>
</evidence>
<evidence type="ECO:0000313" key="2">
    <source>
        <dbReference type="EMBL" id="MBF6226433.1"/>
    </source>
</evidence>
<protein>
    <submittedName>
        <fullName evidence="2">Uncharacterized protein</fullName>
    </submittedName>
</protein>
<name>A0ABS0C7S7_9NOCA</name>
<proteinExistence type="predicted"/>
<accession>A0ABS0C7S7</accession>
<gene>
    <name evidence="2" type="ORF">IU470_15135</name>
</gene>
<evidence type="ECO:0000313" key="3">
    <source>
        <dbReference type="Proteomes" id="UP000807309"/>
    </source>
</evidence>
<sequence>MPYPELHARPQWQRTGIARFPVAALVDNQWWVLRINGFPDHPLWTLFVDGAPRFDLDDTPPTWDRPSVRSAPSLDPRTAEQAVAPIQSFTAYGSEVGDPCDDPVCCG</sequence>
<dbReference type="EMBL" id="JADLRE010000010">
    <property type="protein sequence ID" value="MBF6226433.1"/>
    <property type="molecule type" value="Genomic_DNA"/>
</dbReference>
<reference evidence="2 3" key="1">
    <citation type="submission" date="2020-10" db="EMBL/GenBank/DDBJ databases">
        <title>Identification of Nocardia species via Next-generation sequencing and recognition of intraspecies genetic diversity.</title>
        <authorList>
            <person name="Li P."/>
            <person name="Li P."/>
            <person name="Lu B."/>
        </authorList>
    </citation>
    <scope>NUCLEOTIDE SEQUENCE [LARGE SCALE GENOMIC DNA]</scope>
    <source>
        <strain evidence="2 3">N-11</strain>
    </source>
</reference>
<keyword evidence="3" id="KW-1185">Reference proteome</keyword>
<feature type="region of interest" description="Disordered" evidence="1">
    <location>
        <begin position="58"/>
        <end position="79"/>
    </location>
</feature>
<comment type="caution">
    <text evidence="2">The sequence shown here is derived from an EMBL/GenBank/DDBJ whole genome shotgun (WGS) entry which is preliminary data.</text>
</comment>
<dbReference type="RefSeq" id="WP_195033546.1">
    <property type="nucleotide sequence ID" value="NZ_JADLRE010000010.1"/>
</dbReference>
<organism evidence="2 3">
    <name type="scientific">Nocardia abscessus</name>
    <dbReference type="NCBI Taxonomy" id="120957"/>
    <lineage>
        <taxon>Bacteria</taxon>
        <taxon>Bacillati</taxon>
        <taxon>Actinomycetota</taxon>
        <taxon>Actinomycetes</taxon>
        <taxon>Mycobacteriales</taxon>
        <taxon>Nocardiaceae</taxon>
        <taxon>Nocardia</taxon>
    </lineage>
</organism>